<evidence type="ECO:0000313" key="3">
    <source>
        <dbReference type="Proteomes" id="UP000593833"/>
    </source>
</evidence>
<dbReference type="InterPro" id="IPR011051">
    <property type="entry name" value="RmlC_Cupin_sf"/>
</dbReference>
<dbReference type="InterPro" id="IPR053146">
    <property type="entry name" value="QDO-like"/>
</dbReference>
<feature type="domain" description="Cupin type-2" evidence="1">
    <location>
        <begin position="49"/>
        <end position="113"/>
    </location>
</feature>
<dbReference type="PANTHER" id="PTHR36440:SF1">
    <property type="entry name" value="PUTATIVE (AFU_ORTHOLOGUE AFUA_8G07350)-RELATED"/>
    <property type="match status" value="1"/>
</dbReference>
<sequence>MTTPGARVKPLIVTPQEAMEIKPFGLDMRVLLSSEDTGGLISVLMVFHQPGEGPPDHLHRMQDECVFIVEGTYEVSVGETKKIVEPGSLLFIPRDTVHRFKNIGQTVGRMLDWSVPAGQDHYFRAIHDLAAGSGFSGDAVIEVSKNHDTHFPQVENAQQTTPLT</sequence>
<protein>
    <submittedName>
        <fullName evidence="2">Cupin domain-containing protein</fullName>
    </submittedName>
</protein>
<evidence type="ECO:0000259" key="1">
    <source>
        <dbReference type="Pfam" id="PF07883"/>
    </source>
</evidence>
<dbReference type="RefSeq" id="WP_193689839.1">
    <property type="nucleotide sequence ID" value="NZ_CP063233.1"/>
</dbReference>
<organism evidence="2 3">
    <name type="scientific">Pseudomonas fluorescens</name>
    <dbReference type="NCBI Taxonomy" id="294"/>
    <lineage>
        <taxon>Bacteria</taxon>
        <taxon>Pseudomonadati</taxon>
        <taxon>Pseudomonadota</taxon>
        <taxon>Gammaproteobacteria</taxon>
        <taxon>Pseudomonadales</taxon>
        <taxon>Pseudomonadaceae</taxon>
        <taxon>Pseudomonas</taxon>
    </lineage>
</organism>
<proteinExistence type="predicted"/>
<dbReference type="Pfam" id="PF07883">
    <property type="entry name" value="Cupin_2"/>
    <property type="match status" value="1"/>
</dbReference>
<dbReference type="Proteomes" id="UP000593833">
    <property type="component" value="Chromosome"/>
</dbReference>
<dbReference type="AlphaFoldDB" id="A0A7M2J483"/>
<dbReference type="InterPro" id="IPR013096">
    <property type="entry name" value="Cupin_2"/>
</dbReference>
<gene>
    <name evidence="2" type="ORF">IM720_27670</name>
</gene>
<evidence type="ECO:0000313" key="2">
    <source>
        <dbReference type="EMBL" id="QOU04425.1"/>
    </source>
</evidence>
<accession>A0A7M2J483</accession>
<dbReference type="EMBL" id="CP063233">
    <property type="protein sequence ID" value="QOU04425.1"/>
    <property type="molecule type" value="Genomic_DNA"/>
</dbReference>
<dbReference type="SUPFAM" id="SSF51182">
    <property type="entry name" value="RmlC-like cupins"/>
    <property type="match status" value="1"/>
</dbReference>
<reference evidence="2 3" key="1">
    <citation type="submission" date="2020-10" db="EMBL/GenBank/DDBJ databases">
        <title>Complete genome sequence of a novel Pseudomonas fluorescens strain isolated from the flower of kumarahou (Pomaderris kumeraho).</title>
        <authorList>
            <person name="Summers M.C."/>
            <person name="Nowak V."/>
            <person name="Fairhurst M.J."/>
            <person name="Owen J.G."/>
            <person name="Gerth M.L."/>
            <person name="Patrick W.M."/>
        </authorList>
    </citation>
    <scope>NUCLEOTIDE SEQUENCE [LARGE SCALE GENOMIC DNA]</scope>
    <source>
        <strain evidence="2 3">KF1</strain>
    </source>
</reference>
<dbReference type="Gene3D" id="2.60.120.10">
    <property type="entry name" value="Jelly Rolls"/>
    <property type="match status" value="1"/>
</dbReference>
<dbReference type="PANTHER" id="PTHR36440">
    <property type="entry name" value="PUTATIVE (AFU_ORTHOLOGUE AFUA_8G07350)-RELATED"/>
    <property type="match status" value="1"/>
</dbReference>
<name>A0A7M2J483_PSEFL</name>
<dbReference type="InterPro" id="IPR014710">
    <property type="entry name" value="RmlC-like_jellyroll"/>
</dbReference>